<dbReference type="PANTHER" id="PTHR34222:SF88">
    <property type="entry name" value="ZINC FINGER, CCHC-TYPE"/>
    <property type="match status" value="1"/>
</dbReference>
<keyword evidence="2" id="KW-1185">Reference proteome</keyword>
<protein>
    <submittedName>
        <fullName evidence="1">Uncharacterized protein</fullName>
    </submittedName>
</protein>
<name>A0AAV9LMH7_9SOLN</name>
<reference evidence="1 2" key="1">
    <citation type="submission" date="2023-10" db="EMBL/GenBank/DDBJ databases">
        <title>Genome-Wide Identification Analysis in wild type Solanum Pinnatisectum Reveals Some Genes Defensing Phytophthora Infestans.</title>
        <authorList>
            <person name="Sun C."/>
        </authorList>
    </citation>
    <scope>NUCLEOTIDE SEQUENCE [LARGE SCALE GENOMIC DNA]</scope>
    <source>
        <strain evidence="1">LQN</strain>
        <tissue evidence="1">Leaf</tissue>
    </source>
</reference>
<accession>A0AAV9LMH7</accession>
<organism evidence="1 2">
    <name type="scientific">Solanum pinnatisectum</name>
    <name type="common">tansyleaf nightshade</name>
    <dbReference type="NCBI Taxonomy" id="50273"/>
    <lineage>
        <taxon>Eukaryota</taxon>
        <taxon>Viridiplantae</taxon>
        <taxon>Streptophyta</taxon>
        <taxon>Embryophyta</taxon>
        <taxon>Tracheophyta</taxon>
        <taxon>Spermatophyta</taxon>
        <taxon>Magnoliopsida</taxon>
        <taxon>eudicotyledons</taxon>
        <taxon>Gunneridae</taxon>
        <taxon>Pentapetalae</taxon>
        <taxon>asterids</taxon>
        <taxon>lamiids</taxon>
        <taxon>Solanales</taxon>
        <taxon>Solanaceae</taxon>
        <taxon>Solanoideae</taxon>
        <taxon>Solaneae</taxon>
        <taxon>Solanum</taxon>
    </lineage>
</organism>
<proteinExistence type="predicted"/>
<gene>
    <name evidence="1" type="ORF">R3W88_031201</name>
</gene>
<dbReference type="EMBL" id="JAWPEI010000005">
    <property type="protein sequence ID" value="KAK4726284.1"/>
    <property type="molecule type" value="Genomic_DNA"/>
</dbReference>
<comment type="caution">
    <text evidence="1">The sequence shown here is derived from an EMBL/GenBank/DDBJ whole genome shotgun (WGS) entry which is preliminary data.</text>
</comment>
<dbReference type="PANTHER" id="PTHR34222">
    <property type="entry name" value="GAG_PRE-INTEGRS DOMAIN-CONTAINING PROTEIN"/>
    <property type="match status" value="1"/>
</dbReference>
<sequence>MRDEEKVFDFLIGLDDTFSTVRSQILSVDPLPNLGRAYAITTQEEKQRSVAVNRISTIEATALLTR</sequence>
<evidence type="ECO:0000313" key="1">
    <source>
        <dbReference type="EMBL" id="KAK4726284.1"/>
    </source>
</evidence>
<evidence type="ECO:0000313" key="2">
    <source>
        <dbReference type="Proteomes" id="UP001311915"/>
    </source>
</evidence>
<dbReference type="Proteomes" id="UP001311915">
    <property type="component" value="Unassembled WGS sequence"/>
</dbReference>
<dbReference type="AlphaFoldDB" id="A0AAV9LMH7"/>